<evidence type="ECO:0000313" key="5">
    <source>
        <dbReference type="EMBL" id="MBN7773473.1"/>
    </source>
</evidence>
<dbReference type="AlphaFoldDB" id="A0A939IJC7"/>
<protein>
    <submittedName>
        <fullName evidence="5">Patatin-like phospholipase family protein</fullName>
    </submittedName>
</protein>
<feature type="transmembrane region" description="Helical" evidence="3">
    <location>
        <begin position="6"/>
        <end position="28"/>
    </location>
</feature>
<dbReference type="Gene3D" id="3.40.1090.10">
    <property type="entry name" value="Cytosolic phospholipase A2 catalytic domain"/>
    <property type="match status" value="2"/>
</dbReference>
<dbReference type="CDD" id="cd07207">
    <property type="entry name" value="Pat_ExoU_VipD_like"/>
    <property type="match status" value="1"/>
</dbReference>
<evidence type="ECO:0000256" key="1">
    <source>
        <dbReference type="ARBA" id="ARBA00023098"/>
    </source>
</evidence>
<dbReference type="InterPro" id="IPR016035">
    <property type="entry name" value="Acyl_Trfase/lysoPLipase"/>
</dbReference>
<comment type="caution">
    <text evidence="5">The sequence shown here is derived from an EMBL/GenBank/DDBJ whole genome shotgun (WGS) entry which is preliminary data.</text>
</comment>
<accession>A0A939IJC7</accession>
<dbReference type="EMBL" id="JAFJZZ010000003">
    <property type="protein sequence ID" value="MBN7773473.1"/>
    <property type="molecule type" value="Genomic_DNA"/>
</dbReference>
<keyword evidence="3" id="KW-0472">Membrane</keyword>
<evidence type="ECO:0000256" key="2">
    <source>
        <dbReference type="PROSITE-ProRule" id="PRU01161"/>
    </source>
</evidence>
<dbReference type="PANTHER" id="PTHR46394:SF1">
    <property type="entry name" value="PNPLA DOMAIN-CONTAINING PROTEIN"/>
    <property type="match status" value="1"/>
</dbReference>
<dbReference type="InterPro" id="IPR002641">
    <property type="entry name" value="PNPLA_dom"/>
</dbReference>
<feature type="short sequence motif" description="GXSXG" evidence="2">
    <location>
        <begin position="41"/>
        <end position="45"/>
    </location>
</feature>
<feature type="active site" description="Proton acceptor" evidence="2">
    <location>
        <position position="219"/>
    </location>
</feature>
<evidence type="ECO:0000259" key="4">
    <source>
        <dbReference type="PROSITE" id="PS51635"/>
    </source>
</evidence>
<dbReference type="GO" id="GO:0016042">
    <property type="term" value="P:lipid catabolic process"/>
    <property type="evidence" value="ECO:0007669"/>
    <property type="project" value="UniProtKB-UniRule"/>
</dbReference>
<gene>
    <name evidence="5" type="ORF">JYB65_08870</name>
</gene>
<evidence type="ECO:0000313" key="6">
    <source>
        <dbReference type="Proteomes" id="UP000664545"/>
    </source>
</evidence>
<dbReference type="PANTHER" id="PTHR46394">
    <property type="entry name" value="ANNEXIN"/>
    <property type="match status" value="1"/>
</dbReference>
<feature type="short sequence motif" description="DGA/G" evidence="2">
    <location>
        <begin position="219"/>
        <end position="221"/>
    </location>
</feature>
<keyword evidence="2" id="KW-0378">Hydrolase</keyword>
<name>A0A939IJC7_CLOAM</name>
<keyword evidence="6" id="KW-1185">Reference proteome</keyword>
<keyword evidence="3" id="KW-0812">Transmembrane</keyword>
<keyword evidence="3" id="KW-1133">Transmembrane helix</keyword>
<feature type="short sequence motif" description="GXGXXG" evidence="2">
    <location>
        <begin position="12"/>
        <end position="17"/>
    </location>
</feature>
<evidence type="ECO:0000256" key="3">
    <source>
        <dbReference type="SAM" id="Phobius"/>
    </source>
</evidence>
<feature type="domain" description="PNPLA" evidence="4">
    <location>
        <begin position="8"/>
        <end position="232"/>
    </location>
</feature>
<keyword evidence="2" id="KW-0442">Lipid degradation</keyword>
<organism evidence="5 6">
    <name type="scientific">Clostridium aminobutyricum</name>
    <dbReference type="NCBI Taxonomy" id="33953"/>
    <lineage>
        <taxon>Bacteria</taxon>
        <taxon>Bacillati</taxon>
        <taxon>Bacillota</taxon>
        <taxon>Clostridia</taxon>
        <taxon>Eubacteriales</taxon>
        <taxon>Clostridiaceae</taxon>
        <taxon>Clostridium</taxon>
    </lineage>
</organism>
<reference evidence="5" key="1">
    <citation type="submission" date="2021-02" db="EMBL/GenBank/DDBJ databases">
        <title>Abyssanaerobacter marinus gen.nov., sp., nov, anaerobic bacterium isolated from the Onnuri vent field of Indian Ocean and suggestion of Mogibacteriaceae fam. nov., and proposal of reclassification of ambiguous this family's genus member.</title>
        <authorList>
            <person name="Kim Y.J."/>
            <person name="Yang J.-A."/>
        </authorList>
    </citation>
    <scope>NUCLEOTIDE SEQUENCE</scope>
    <source>
        <strain evidence="5">DSM 2634</strain>
    </source>
</reference>
<dbReference type="Pfam" id="PF01734">
    <property type="entry name" value="Patatin"/>
    <property type="match status" value="1"/>
</dbReference>
<dbReference type="GO" id="GO:0016787">
    <property type="term" value="F:hydrolase activity"/>
    <property type="evidence" value="ECO:0007669"/>
    <property type="project" value="UniProtKB-UniRule"/>
</dbReference>
<dbReference type="Proteomes" id="UP000664545">
    <property type="component" value="Unassembled WGS sequence"/>
</dbReference>
<dbReference type="SUPFAM" id="SSF52151">
    <property type="entry name" value="FabD/lysophospholipase-like"/>
    <property type="match status" value="1"/>
</dbReference>
<sequence length="326" mass="36984">MNNQYQNFVFSGGGILGIAYIGMLDYLYNINLMQNIKRVAGSSAGAITACITSFNLPFEETKKIADSLNYSKVPSTTDQEEPQIFSKSGKEILDKVFINAECVYRLITQYGWYSSNYMYNWIKLQIADQFDGTKKAPPYTFIDFMDPSLHKEGRNFKDLYIIGTDVSTKSSSVFCAEYTPYMEVAEAVRISMSVPLFFQAIKSTCAVDHQKNRPKVYADGGILYNYPITLFDIDKPSPETLGALFNSSCPPLEIDNLLDFIVNLLSCTTSMQTQYIYSAPENLERSIQIYTSNIASLNFNVKVDDDIYTFLYKQGYLAAENYFNYL</sequence>
<dbReference type="InterPro" id="IPR052580">
    <property type="entry name" value="Lipid_Hydrolase"/>
</dbReference>
<proteinExistence type="predicted"/>
<feature type="active site" description="Nucleophile" evidence="2">
    <location>
        <position position="43"/>
    </location>
</feature>
<keyword evidence="1 2" id="KW-0443">Lipid metabolism</keyword>
<dbReference type="PROSITE" id="PS51635">
    <property type="entry name" value="PNPLA"/>
    <property type="match status" value="1"/>
</dbReference>
<dbReference type="RefSeq" id="WP_206582309.1">
    <property type="nucleotide sequence ID" value="NZ_JAFJZZ010000003.1"/>
</dbReference>